<dbReference type="Gene3D" id="2.80.10.50">
    <property type="match status" value="1"/>
</dbReference>
<evidence type="ECO:0000313" key="2">
    <source>
        <dbReference type="Proteomes" id="UP001140091"/>
    </source>
</evidence>
<sequence length="150" mass="16483">MSLEPGLYQIRSIPPPELLPEYATGEQRETPVLVWPKVTPFGIQVWDVARAEDDQWIITAPGGPDNGGWGRANDAPGEDVLFTTTIRGWNIRQGEDGGYVISVPTSVIGAIWAVTIEDGHLAIKSYPVIRDMPELPVWKFIPAHLPANSD</sequence>
<keyword evidence="2" id="KW-1185">Reference proteome</keyword>
<reference evidence="1" key="1">
    <citation type="submission" date="2022-06" db="EMBL/GenBank/DDBJ databases">
        <title>Genome Sequence of Candolleomyces eurysporus.</title>
        <authorList>
            <person name="Buettner E."/>
        </authorList>
    </citation>
    <scope>NUCLEOTIDE SEQUENCE</scope>
    <source>
        <strain evidence="1">VTCC 930004</strain>
    </source>
</reference>
<accession>A0A9W8JA04</accession>
<organism evidence="1 2">
    <name type="scientific">Candolleomyces eurysporus</name>
    <dbReference type="NCBI Taxonomy" id="2828524"/>
    <lineage>
        <taxon>Eukaryota</taxon>
        <taxon>Fungi</taxon>
        <taxon>Dikarya</taxon>
        <taxon>Basidiomycota</taxon>
        <taxon>Agaricomycotina</taxon>
        <taxon>Agaricomycetes</taxon>
        <taxon>Agaricomycetidae</taxon>
        <taxon>Agaricales</taxon>
        <taxon>Agaricineae</taxon>
        <taxon>Psathyrellaceae</taxon>
        <taxon>Candolleomyces</taxon>
    </lineage>
</organism>
<comment type="caution">
    <text evidence="1">The sequence shown here is derived from an EMBL/GenBank/DDBJ whole genome shotgun (WGS) entry which is preliminary data.</text>
</comment>
<dbReference type="Proteomes" id="UP001140091">
    <property type="component" value="Unassembled WGS sequence"/>
</dbReference>
<name>A0A9W8JA04_9AGAR</name>
<dbReference type="EMBL" id="JANBPK010001041">
    <property type="protein sequence ID" value="KAJ2926943.1"/>
    <property type="molecule type" value="Genomic_DNA"/>
</dbReference>
<dbReference type="AlphaFoldDB" id="A0A9W8JA04"/>
<dbReference type="OrthoDB" id="3027255at2759"/>
<evidence type="ECO:0000313" key="1">
    <source>
        <dbReference type="EMBL" id="KAJ2926943.1"/>
    </source>
</evidence>
<protein>
    <submittedName>
        <fullName evidence="1">Uncharacterized protein</fullName>
    </submittedName>
</protein>
<feature type="non-terminal residue" evidence="1">
    <location>
        <position position="150"/>
    </location>
</feature>
<gene>
    <name evidence="1" type="ORF">H1R20_g10140</name>
</gene>
<proteinExistence type="predicted"/>